<dbReference type="PANTHER" id="PTHR11452:SF75">
    <property type="entry name" value="ALPHA-GALACTOSIDASE MEL1"/>
    <property type="match status" value="1"/>
</dbReference>
<dbReference type="Gene3D" id="2.60.40.1180">
    <property type="entry name" value="Golgi alpha-mannosidase II"/>
    <property type="match status" value="1"/>
</dbReference>
<accession>A0A7X0VFI1</accession>
<evidence type="ECO:0000256" key="3">
    <source>
        <dbReference type="ARBA" id="ARBA00022801"/>
    </source>
</evidence>
<dbReference type="GO" id="GO:0005975">
    <property type="term" value="P:carbohydrate metabolic process"/>
    <property type="evidence" value="ECO:0007669"/>
    <property type="project" value="InterPro"/>
</dbReference>
<proteinExistence type="inferred from homology"/>
<organism evidence="6 7">
    <name type="scientific">Cohnella nanjingensis</name>
    <dbReference type="NCBI Taxonomy" id="1387779"/>
    <lineage>
        <taxon>Bacteria</taxon>
        <taxon>Bacillati</taxon>
        <taxon>Bacillota</taxon>
        <taxon>Bacilli</taxon>
        <taxon>Bacillales</taxon>
        <taxon>Paenibacillaceae</taxon>
        <taxon>Cohnella</taxon>
    </lineage>
</organism>
<sequence length="686" mass="76621">MSIARTEQENRAAIDNGRIRIACDLEQGSFSIEWDGLGSLRRAYGRVLLGGVMRSTADARRRSCRIEETADAFGQGVALSVIHELDGEITLRQVFRVYEGLPYGLIRLEAIVADRLSTNEIAPIYAKRRDGEDNGVLRLEGEAAAGDPLLALLVPFDNDKWVRYASVAMPDRMESYEATAVYRENDRRGFVFGSVSHETWKTGIQVFGMSDRTVDRLAVYGGAAGDYTRDTLPHGFVTGAVVSSPDVFAGAFADYRAGLAAFGDANARVVPALPWEGPVPFGWNSWSAVGGELTYDSYVTASDFIREMQGKGFHDRDTTYLNFDSFWTNLSEEERRGAVAHVHANGQKAGTYWTPFAYWGTVEEAANRLVEGTDGRYTYADLLLRDEAGRVLPDLDGGLAIDPSHPGNLMRTAWTLQQFVEEGFEYVKLDFMGHGALEGCHFLPEIETGVQAYNYGMRQILAHLDPAKIGRPFFIHLSIAPLFPHGYAHGRRISCDAFGELKDTAYMLNSLTYGWWIHRTLYAFNDPDHTVLHKSYNHPPTSKHEGRSRLNASLIAGTLLLMGDDYRISEARDRARVWLAEQAPIAIARRGETFLPLSGDVGDRATQVFYRHDRVDRGTETYVAVFNYDRDRPAEISVDLARMGLNPTKTWSCADLWAHTQTILSGDWRVPLLPAESKLFRLRDEG</sequence>
<dbReference type="AlphaFoldDB" id="A0A7X0VFI1"/>
<keyword evidence="3" id="KW-0378">Hydrolase</keyword>
<reference evidence="6 7" key="1">
    <citation type="submission" date="2020-08" db="EMBL/GenBank/DDBJ databases">
        <title>Cohnella phylogeny.</title>
        <authorList>
            <person name="Dunlap C."/>
        </authorList>
    </citation>
    <scope>NUCLEOTIDE SEQUENCE [LARGE SCALE GENOMIC DNA]</scope>
    <source>
        <strain evidence="6 7">DSM 28246</strain>
    </source>
</reference>
<dbReference type="Pfam" id="PF17801">
    <property type="entry name" value="Melibiase_C"/>
    <property type="match status" value="1"/>
</dbReference>
<dbReference type="InterPro" id="IPR002241">
    <property type="entry name" value="Glyco_hydro_27"/>
</dbReference>
<name>A0A7X0VFI1_9BACL</name>
<evidence type="ECO:0000256" key="2">
    <source>
        <dbReference type="ARBA" id="ARBA00022729"/>
    </source>
</evidence>
<dbReference type="InterPro" id="IPR041233">
    <property type="entry name" value="Melibiase_C"/>
</dbReference>
<protein>
    <submittedName>
        <fullName evidence="6">Alpha-galactosidase</fullName>
    </submittedName>
</protein>
<keyword evidence="7" id="KW-1185">Reference proteome</keyword>
<dbReference type="SUPFAM" id="SSF51445">
    <property type="entry name" value="(Trans)glycosidases"/>
    <property type="match status" value="1"/>
</dbReference>
<dbReference type="GO" id="GO:0004553">
    <property type="term" value="F:hydrolase activity, hydrolyzing O-glycosyl compounds"/>
    <property type="evidence" value="ECO:0007669"/>
    <property type="project" value="InterPro"/>
</dbReference>
<dbReference type="Gene3D" id="3.20.20.70">
    <property type="entry name" value="Aldolase class I"/>
    <property type="match status" value="1"/>
</dbReference>
<comment type="similarity">
    <text evidence="1">Belongs to the glycosyl hydrolase 27 family.</text>
</comment>
<dbReference type="InterPro" id="IPR017853">
    <property type="entry name" value="GH"/>
</dbReference>
<dbReference type="EMBL" id="JACJVP010000020">
    <property type="protein sequence ID" value="MBB6671318.1"/>
    <property type="molecule type" value="Genomic_DNA"/>
</dbReference>
<dbReference type="Proteomes" id="UP000547209">
    <property type="component" value="Unassembled WGS sequence"/>
</dbReference>
<evidence type="ECO:0000313" key="7">
    <source>
        <dbReference type="Proteomes" id="UP000547209"/>
    </source>
</evidence>
<dbReference type="PANTHER" id="PTHR11452">
    <property type="entry name" value="ALPHA-GALACTOSIDASE/ALPHA-N-ACETYLGALACTOSAMINIDASE"/>
    <property type="match status" value="1"/>
</dbReference>
<evidence type="ECO:0000313" key="6">
    <source>
        <dbReference type="EMBL" id="MBB6671318.1"/>
    </source>
</evidence>
<dbReference type="InterPro" id="IPR013780">
    <property type="entry name" value="Glyco_hydro_b"/>
</dbReference>
<comment type="caution">
    <text evidence="6">The sequence shown here is derived from an EMBL/GenBank/DDBJ whole genome shotgun (WGS) entry which is preliminary data.</text>
</comment>
<evidence type="ECO:0000256" key="1">
    <source>
        <dbReference type="ARBA" id="ARBA00009743"/>
    </source>
</evidence>
<keyword evidence="4" id="KW-0326">Glycosidase</keyword>
<evidence type="ECO:0000256" key="4">
    <source>
        <dbReference type="ARBA" id="ARBA00023295"/>
    </source>
</evidence>
<dbReference type="SUPFAM" id="SSF51011">
    <property type="entry name" value="Glycosyl hydrolase domain"/>
    <property type="match status" value="1"/>
</dbReference>
<dbReference type="InterPro" id="IPR013785">
    <property type="entry name" value="Aldolase_TIM"/>
</dbReference>
<evidence type="ECO:0000259" key="5">
    <source>
        <dbReference type="Pfam" id="PF17801"/>
    </source>
</evidence>
<keyword evidence="2" id="KW-0732">Signal</keyword>
<feature type="domain" description="Alpha galactosidase C-terminal" evidence="5">
    <location>
        <begin position="620"/>
        <end position="682"/>
    </location>
</feature>
<dbReference type="RefSeq" id="WP_185142802.1">
    <property type="nucleotide sequence ID" value="NZ_JACJVP010000020.1"/>
</dbReference>
<gene>
    <name evidence="6" type="ORF">H7C19_11575</name>
</gene>